<feature type="region of interest" description="Disordered" evidence="12">
    <location>
        <begin position="326"/>
        <end position="361"/>
    </location>
</feature>
<evidence type="ECO:0000259" key="14">
    <source>
        <dbReference type="PROSITE" id="PS50908"/>
    </source>
</evidence>
<proteinExistence type="inferred from homology"/>
<evidence type="ECO:0000256" key="4">
    <source>
        <dbReference type="ARBA" id="ARBA00022679"/>
    </source>
</evidence>
<dbReference type="CDD" id="cd23134">
    <property type="entry name" value="RING-HC_ITT1-like"/>
    <property type="match status" value="1"/>
</dbReference>
<dbReference type="Pfam" id="PF01485">
    <property type="entry name" value="IBR"/>
    <property type="match status" value="1"/>
</dbReference>
<dbReference type="InterPro" id="IPR054694">
    <property type="entry name" value="Parkin-like_IBR"/>
</dbReference>
<evidence type="ECO:0000256" key="10">
    <source>
        <dbReference type="ARBA" id="ARBA00044508"/>
    </source>
</evidence>
<evidence type="ECO:0000259" key="13">
    <source>
        <dbReference type="PROSITE" id="PS50089"/>
    </source>
</evidence>
<keyword evidence="8" id="KW-0833">Ubl conjugation pathway</keyword>
<keyword evidence="6" id="KW-0677">Repeat</keyword>
<gene>
    <name evidence="16" type="primary">ITT1</name>
    <name evidence="16" type="ORF">IMSHALPRED_003997</name>
</gene>
<accession>A0A8H3EFL7</accession>
<feature type="domain" description="RWD" evidence="14">
    <location>
        <begin position="14"/>
        <end position="169"/>
    </location>
</feature>
<dbReference type="SMART" id="SM00591">
    <property type="entry name" value="RWD"/>
    <property type="match status" value="1"/>
</dbReference>
<evidence type="ECO:0000256" key="5">
    <source>
        <dbReference type="ARBA" id="ARBA00022723"/>
    </source>
</evidence>
<dbReference type="EC" id="2.3.2.31" evidence="3"/>
<dbReference type="CDD" id="cd23820">
    <property type="entry name" value="RWD_RNF14"/>
    <property type="match status" value="1"/>
</dbReference>
<dbReference type="Proteomes" id="UP000664534">
    <property type="component" value="Unassembled WGS sequence"/>
</dbReference>
<feature type="compositionally biased region" description="Pro residues" evidence="12">
    <location>
        <begin position="510"/>
        <end position="527"/>
    </location>
</feature>
<dbReference type="CDD" id="cd20354">
    <property type="entry name" value="Rcat_RBR_RNF14"/>
    <property type="match status" value="1"/>
</dbReference>
<dbReference type="Gene3D" id="3.10.110.10">
    <property type="entry name" value="Ubiquitin Conjugating Enzyme"/>
    <property type="match status" value="1"/>
</dbReference>
<evidence type="ECO:0000256" key="7">
    <source>
        <dbReference type="ARBA" id="ARBA00022771"/>
    </source>
</evidence>
<dbReference type="InterPro" id="IPR017907">
    <property type="entry name" value="Znf_RING_CS"/>
</dbReference>
<evidence type="ECO:0000256" key="6">
    <source>
        <dbReference type="ARBA" id="ARBA00022737"/>
    </source>
</evidence>
<evidence type="ECO:0000256" key="3">
    <source>
        <dbReference type="ARBA" id="ARBA00012251"/>
    </source>
</evidence>
<dbReference type="OrthoDB" id="1431934at2759"/>
<feature type="domain" description="RING-type" evidence="13">
    <location>
        <begin position="209"/>
        <end position="243"/>
    </location>
</feature>
<evidence type="ECO:0000256" key="9">
    <source>
        <dbReference type="ARBA" id="ARBA00022833"/>
    </source>
</evidence>
<dbReference type="InterPro" id="IPR047548">
    <property type="entry name" value="Rcat_RBR_RNF14"/>
</dbReference>
<dbReference type="InterPro" id="IPR001841">
    <property type="entry name" value="Znf_RING"/>
</dbReference>
<comment type="similarity">
    <text evidence="10">Belongs to the RBR family. RNF14 subfamily.</text>
</comment>
<dbReference type="PROSITE" id="PS50089">
    <property type="entry name" value="ZF_RING_2"/>
    <property type="match status" value="1"/>
</dbReference>
<dbReference type="GO" id="GO:0016567">
    <property type="term" value="P:protein ubiquitination"/>
    <property type="evidence" value="ECO:0007669"/>
    <property type="project" value="InterPro"/>
</dbReference>
<dbReference type="InterPro" id="IPR006575">
    <property type="entry name" value="RWD_dom"/>
</dbReference>
<evidence type="ECO:0000313" key="16">
    <source>
        <dbReference type="EMBL" id="CAF9905866.1"/>
    </source>
</evidence>
<dbReference type="InterPro" id="IPR044066">
    <property type="entry name" value="TRIAD_supradom"/>
</dbReference>
<name>A0A8H3EFL7_9LECA</name>
<evidence type="ECO:0000256" key="8">
    <source>
        <dbReference type="ARBA" id="ARBA00022786"/>
    </source>
</evidence>
<keyword evidence="17" id="KW-1185">Reference proteome</keyword>
<keyword evidence="7 11" id="KW-0863">Zinc-finger</keyword>
<keyword evidence="5" id="KW-0479">Metal-binding</keyword>
<dbReference type="InterPro" id="IPR016135">
    <property type="entry name" value="UBQ-conjugating_enzyme/RWD"/>
</dbReference>
<sequence length="564" mass="63356">MADDIEDEEDDRAVELASLAAIYPELAIDDTGLGPFSATIYIQVEPVEPLSIRFPSPDGIPPVGPLTLPRPFVEGVTRMEVGENELTPPTYEDFSRLSHLPALKLRLSLPEGYPAEQPPVFYLESQYSWLPEPKLQELREAGHTLWEELGRDQVVFSYIDHLREAAERGFDMAQADDQVLEISPDLKVSLLDFDLKAKRAKFERETFECGICLDAKKGTICHRLLLCGHVFCVPCLQDYYNACITEGDIGSVKCTAPGCGKEPNGGLANDQIQPMKGPKDRTLEPSELLQIPLEEDTVHRYIKLKRKKRLESDRRTVYCPRQWCQGPARTSKRKSDQGKGIEETEETVEPETYDRNAPQEKLPPPAERLAICEDCNFAFCKVCKASWHGEYFVCFPRSQFELTAEERASEDYMKLHTQPCPTCDARAQKTHGCNHMICFKCDTHFCYLCGAYLDKTNPYQHYNTVKSGCYMRLWELEAGDDGEFGHGFGGGVDGLPLDFDGDGDEDDDPAPAPPVPAAVPLAPPEPIVPFDLPRPQAPVNPPVRGRDPGLQRFLRMARDDEEDE</sequence>
<evidence type="ECO:0000256" key="12">
    <source>
        <dbReference type="SAM" id="MobiDB-lite"/>
    </source>
</evidence>
<dbReference type="InterPro" id="IPR031127">
    <property type="entry name" value="E3_UB_ligase_RBR"/>
</dbReference>
<keyword evidence="9" id="KW-0862">Zinc</keyword>
<dbReference type="SMART" id="SM00647">
    <property type="entry name" value="IBR"/>
    <property type="match status" value="2"/>
</dbReference>
<dbReference type="Pfam" id="PF22605">
    <property type="entry name" value="IBR_2"/>
    <property type="match status" value="1"/>
</dbReference>
<dbReference type="GO" id="GO:0061630">
    <property type="term" value="F:ubiquitin protein ligase activity"/>
    <property type="evidence" value="ECO:0007669"/>
    <property type="project" value="UniProtKB-EC"/>
</dbReference>
<feature type="compositionally biased region" description="Acidic residues" evidence="12">
    <location>
        <begin position="499"/>
        <end position="509"/>
    </location>
</feature>
<keyword evidence="4" id="KW-0808">Transferase</keyword>
<dbReference type="EMBL" id="CAJPDT010000002">
    <property type="protein sequence ID" value="CAF9905866.1"/>
    <property type="molecule type" value="Genomic_DNA"/>
</dbReference>
<dbReference type="FunFam" id="3.30.40.10:FF:000416">
    <property type="entry name" value="RBR-type E3 ubiquitin transferase"/>
    <property type="match status" value="1"/>
</dbReference>
<evidence type="ECO:0000256" key="1">
    <source>
        <dbReference type="ARBA" id="ARBA00001798"/>
    </source>
</evidence>
<reference evidence="16" key="1">
    <citation type="submission" date="2021-03" db="EMBL/GenBank/DDBJ databases">
        <authorList>
            <person name="Tagirdzhanova G."/>
        </authorList>
    </citation>
    <scope>NUCLEOTIDE SEQUENCE</scope>
</reference>
<feature type="region of interest" description="Disordered" evidence="12">
    <location>
        <begin position="495"/>
        <end position="564"/>
    </location>
</feature>
<dbReference type="PANTHER" id="PTHR11685">
    <property type="entry name" value="RBR FAMILY RING FINGER AND IBR DOMAIN-CONTAINING"/>
    <property type="match status" value="1"/>
</dbReference>
<evidence type="ECO:0000313" key="17">
    <source>
        <dbReference type="Proteomes" id="UP000664534"/>
    </source>
</evidence>
<evidence type="ECO:0000256" key="2">
    <source>
        <dbReference type="ARBA" id="ARBA00004906"/>
    </source>
</evidence>
<dbReference type="SUPFAM" id="SSF54495">
    <property type="entry name" value="UBC-like"/>
    <property type="match status" value="1"/>
</dbReference>
<comment type="catalytic activity">
    <reaction evidence="1">
        <text>[E2 ubiquitin-conjugating enzyme]-S-ubiquitinyl-L-cysteine + [acceptor protein]-L-lysine = [E2 ubiquitin-conjugating enzyme]-L-cysteine + [acceptor protein]-N(6)-ubiquitinyl-L-lysine.</text>
        <dbReference type="EC" id="2.3.2.31"/>
    </reaction>
</comment>
<dbReference type="InterPro" id="IPR002867">
    <property type="entry name" value="IBR_dom"/>
</dbReference>
<feature type="domain" description="RING-type" evidence="15">
    <location>
        <begin position="205"/>
        <end position="473"/>
    </location>
</feature>
<dbReference type="PROSITE" id="PS50908">
    <property type="entry name" value="RWD"/>
    <property type="match status" value="1"/>
</dbReference>
<dbReference type="GO" id="GO:0008270">
    <property type="term" value="F:zinc ion binding"/>
    <property type="evidence" value="ECO:0007669"/>
    <property type="project" value="UniProtKB-KW"/>
</dbReference>
<evidence type="ECO:0000259" key="15">
    <source>
        <dbReference type="PROSITE" id="PS51873"/>
    </source>
</evidence>
<dbReference type="PROSITE" id="PS51873">
    <property type="entry name" value="TRIAD"/>
    <property type="match status" value="1"/>
</dbReference>
<organism evidence="16 17">
    <name type="scientific">Imshaugia aleurites</name>
    <dbReference type="NCBI Taxonomy" id="172621"/>
    <lineage>
        <taxon>Eukaryota</taxon>
        <taxon>Fungi</taxon>
        <taxon>Dikarya</taxon>
        <taxon>Ascomycota</taxon>
        <taxon>Pezizomycotina</taxon>
        <taxon>Lecanoromycetes</taxon>
        <taxon>OSLEUM clade</taxon>
        <taxon>Lecanoromycetidae</taxon>
        <taxon>Lecanorales</taxon>
        <taxon>Lecanorineae</taxon>
        <taxon>Parmeliaceae</taxon>
        <taxon>Imshaugia</taxon>
    </lineage>
</organism>
<dbReference type="AlphaFoldDB" id="A0A8H3EFL7"/>
<comment type="pathway">
    <text evidence="2">Protein modification; protein ubiquitination.</text>
</comment>
<dbReference type="Pfam" id="PF05773">
    <property type="entry name" value="RWD"/>
    <property type="match status" value="1"/>
</dbReference>
<evidence type="ECO:0000256" key="11">
    <source>
        <dbReference type="PROSITE-ProRule" id="PRU00175"/>
    </source>
</evidence>
<dbReference type="PROSITE" id="PS00518">
    <property type="entry name" value="ZF_RING_1"/>
    <property type="match status" value="1"/>
</dbReference>
<dbReference type="Gene3D" id="3.30.40.10">
    <property type="entry name" value="Zinc/RING finger domain, C3HC4 (zinc finger)"/>
    <property type="match status" value="1"/>
</dbReference>
<dbReference type="Gene3D" id="1.20.120.1750">
    <property type="match status" value="1"/>
</dbReference>
<dbReference type="SUPFAM" id="SSF57850">
    <property type="entry name" value="RING/U-box"/>
    <property type="match status" value="2"/>
</dbReference>
<protein>
    <recommendedName>
        <fullName evidence="3">RBR-type E3 ubiquitin transferase</fullName>
        <ecNumber evidence="3">2.3.2.31</ecNumber>
    </recommendedName>
</protein>
<feature type="compositionally biased region" description="Basic and acidic residues" evidence="12">
    <location>
        <begin position="333"/>
        <end position="342"/>
    </location>
</feature>
<comment type="caution">
    <text evidence="16">The sequence shown here is derived from an EMBL/GenBank/DDBJ whole genome shotgun (WGS) entry which is preliminary data.</text>
</comment>
<dbReference type="InterPro" id="IPR013083">
    <property type="entry name" value="Znf_RING/FYVE/PHD"/>
</dbReference>